<evidence type="ECO:0000313" key="1">
    <source>
        <dbReference type="EMBL" id="CAA9313626.1"/>
    </source>
</evidence>
<reference evidence="1" key="1">
    <citation type="submission" date="2020-02" db="EMBL/GenBank/DDBJ databases">
        <authorList>
            <person name="Meier V. D."/>
        </authorList>
    </citation>
    <scope>NUCLEOTIDE SEQUENCE</scope>
    <source>
        <strain evidence="1">AVDCRST_MAG93</strain>
    </source>
</reference>
<gene>
    <name evidence="1" type="ORF">AVDCRST_MAG93-5379</name>
</gene>
<dbReference type="EMBL" id="CADCTR010001815">
    <property type="protein sequence ID" value="CAA9313626.1"/>
    <property type="molecule type" value="Genomic_DNA"/>
</dbReference>
<organism evidence="1">
    <name type="scientific">uncultured Chloroflexia bacterium</name>
    <dbReference type="NCBI Taxonomy" id="1672391"/>
    <lineage>
        <taxon>Bacteria</taxon>
        <taxon>Bacillati</taxon>
        <taxon>Chloroflexota</taxon>
        <taxon>Chloroflexia</taxon>
        <taxon>environmental samples</taxon>
    </lineage>
</organism>
<protein>
    <submittedName>
        <fullName evidence="1">Uncharacterized protein</fullName>
    </submittedName>
</protein>
<dbReference type="AlphaFoldDB" id="A0A6J4KTL7"/>
<name>A0A6J4KTL7_9CHLR</name>
<proteinExistence type="predicted"/>
<accession>A0A6J4KTL7</accession>
<sequence length="66" mass="7464">MIAHMNGAQGMTLFDTEWVRLLDGSRDKILSEARTASNRGWLEIRHAGNVLEITFRTLLHAVGEEQ</sequence>